<keyword evidence="2" id="KW-1185">Reference proteome</keyword>
<name>A0ABY8BG59_9BURK</name>
<dbReference type="SUPFAM" id="SSF103370">
    <property type="entry name" value="NinB"/>
    <property type="match status" value="1"/>
</dbReference>
<dbReference type="Pfam" id="PF05772">
    <property type="entry name" value="NinB"/>
    <property type="match status" value="1"/>
</dbReference>
<dbReference type="Proteomes" id="UP001216510">
    <property type="component" value="Chromosome"/>
</dbReference>
<dbReference type="RefSeq" id="WP_277417576.1">
    <property type="nucleotide sequence ID" value="NZ_CP119083.1"/>
</dbReference>
<organism evidence="1 2">
    <name type="scientific">Pseudoduganella chitinolytica</name>
    <dbReference type="NCBI Taxonomy" id="34070"/>
    <lineage>
        <taxon>Bacteria</taxon>
        <taxon>Pseudomonadati</taxon>
        <taxon>Pseudomonadota</taxon>
        <taxon>Betaproteobacteria</taxon>
        <taxon>Burkholderiales</taxon>
        <taxon>Oxalobacteraceae</taxon>
        <taxon>Telluria group</taxon>
        <taxon>Pseudoduganella</taxon>
    </lineage>
</organism>
<gene>
    <name evidence="1" type="ORF">PX653_09135</name>
</gene>
<proteinExistence type="predicted"/>
<evidence type="ECO:0000313" key="2">
    <source>
        <dbReference type="Proteomes" id="UP001216510"/>
    </source>
</evidence>
<evidence type="ECO:0000313" key="1">
    <source>
        <dbReference type="EMBL" id="WEF34905.1"/>
    </source>
</evidence>
<accession>A0ABY8BG59</accession>
<sequence length="154" mass="17887">MTTKRIFFLNHRQARANVAHFAYNGPEGWMVVFSEPKKKRAQEDKYHAMIDDIARQVEFIGRKWHKEDMKRLLIDEFAEEMRTAGTPLHHDGRVVPSFDGRRIVQLGVQSRDFYVKEAAQFIEYLYAFGAARDVQWSEPAYHPGPEHAVIGDAP</sequence>
<dbReference type="EMBL" id="CP119083">
    <property type="protein sequence ID" value="WEF34905.1"/>
    <property type="molecule type" value="Genomic_DNA"/>
</dbReference>
<protein>
    <submittedName>
        <fullName evidence="1">Recombination protein NinB</fullName>
    </submittedName>
</protein>
<dbReference type="InterPro" id="IPR036619">
    <property type="entry name" value="NinB_sf"/>
</dbReference>
<reference evidence="1 2" key="1">
    <citation type="submission" date="2023-02" db="EMBL/GenBank/DDBJ databases">
        <title>Gemone sequence of Telluria chitinolytica ACM 3522T.</title>
        <authorList>
            <person name="Frediansyah A."/>
            <person name="Miess H."/>
            <person name="Gross H."/>
        </authorList>
    </citation>
    <scope>NUCLEOTIDE SEQUENCE [LARGE SCALE GENOMIC DNA]</scope>
    <source>
        <strain evidence="1 2">ACM 3522</strain>
    </source>
</reference>
<dbReference type="InterPro" id="IPR008711">
    <property type="entry name" value="Recombinase_NinB"/>
</dbReference>
<dbReference type="Gene3D" id="1.10.3790.10">
    <property type="entry name" value="NinB"/>
    <property type="match status" value="1"/>
</dbReference>